<feature type="chain" id="PRO_5012391337" evidence="1">
    <location>
        <begin position="24"/>
        <end position="300"/>
    </location>
</feature>
<reference evidence="2 3" key="1">
    <citation type="submission" date="2017-02" db="EMBL/GenBank/DDBJ databases">
        <authorList>
            <person name="Peterson S.W."/>
        </authorList>
    </citation>
    <scope>NUCLEOTIDE SEQUENCE [LARGE SCALE GENOMIC DNA]</scope>
    <source>
        <strain evidence="2 3">DSM 22335</strain>
    </source>
</reference>
<evidence type="ECO:0000313" key="2">
    <source>
        <dbReference type="EMBL" id="SKA10052.1"/>
    </source>
</evidence>
<accession>A0A1T4R1W6</accession>
<dbReference type="InterPro" id="IPR005901">
    <property type="entry name" value="GLPGLI"/>
</dbReference>
<feature type="signal peptide" evidence="1">
    <location>
        <begin position="1"/>
        <end position="23"/>
    </location>
</feature>
<organism evidence="2 3">
    <name type="scientific">Sediminibacterium ginsengisoli</name>
    <dbReference type="NCBI Taxonomy" id="413434"/>
    <lineage>
        <taxon>Bacteria</taxon>
        <taxon>Pseudomonadati</taxon>
        <taxon>Bacteroidota</taxon>
        <taxon>Chitinophagia</taxon>
        <taxon>Chitinophagales</taxon>
        <taxon>Chitinophagaceae</taxon>
        <taxon>Sediminibacterium</taxon>
    </lineage>
</organism>
<sequence length="300" mass="33317">MKKNLLATLLVLLTGSYSISAQNADTVLARVYYQFIHVNDTNNRDNPVKEEMVLRLGRHSSRYRNSVLDQVKKKKTKEEEEAAASAAMPMRVAAGMPMAVVKGMGFSDEEYLQLLNEDKYITTASLGTQQYMIESALPKIDWKIAANETKTIGGYTCQKATGDYAGRTYTAWFAPDLPFRNGPWKLSGLPGLIMEAKDSKNEVMFLFKEIYKEELDETTAAGRTRTIKISEDAYLRAKKAYDEDPVAGMQAQLSPSAPPVKVAYRDASGKATTGDEALALIEKNKAALKRVNNPLELKKP</sequence>
<dbReference type="NCBIfam" id="TIGR01200">
    <property type="entry name" value="GLPGLI"/>
    <property type="match status" value="1"/>
</dbReference>
<dbReference type="OrthoDB" id="1440774at2"/>
<dbReference type="RefSeq" id="WP_078832322.1">
    <property type="nucleotide sequence ID" value="NZ_FUWH01000010.1"/>
</dbReference>
<gene>
    <name evidence="2" type="ORF">SAMN04488132_11076</name>
</gene>
<proteinExistence type="predicted"/>
<dbReference type="Proteomes" id="UP000190888">
    <property type="component" value="Unassembled WGS sequence"/>
</dbReference>
<evidence type="ECO:0000313" key="3">
    <source>
        <dbReference type="Proteomes" id="UP000190888"/>
    </source>
</evidence>
<name>A0A1T4R1W6_9BACT</name>
<protein>
    <submittedName>
        <fullName evidence="2">GLPGLI family protein</fullName>
    </submittedName>
</protein>
<dbReference type="STRING" id="413434.SAMN04488132_11076"/>
<keyword evidence="3" id="KW-1185">Reference proteome</keyword>
<dbReference type="AlphaFoldDB" id="A0A1T4R1W6"/>
<evidence type="ECO:0000256" key="1">
    <source>
        <dbReference type="SAM" id="SignalP"/>
    </source>
</evidence>
<dbReference type="Pfam" id="PF22252">
    <property type="entry name" value="PNGase_F-II_N"/>
    <property type="match status" value="1"/>
</dbReference>
<dbReference type="EMBL" id="FUWH01000010">
    <property type="protein sequence ID" value="SKA10052.1"/>
    <property type="molecule type" value="Genomic_DNA"/>
</dbReference>
<keyword evidence="1" id="KW-0732">Signal</keyword>